<keyword evidence="1" id="KW-1133">Transmembrane helix</keyword>
<name>A0A420MES5_FUSOX</name>
<protein>
    <recommendedName>
        <fullName evidence="4">DUF4345 domain-containing protein</fullName>
    </recommendedName>
</protein>
<evidence type="ECO:0000313" key="3">
    <source>
        <dbReference type="Proteomes" id="UP000285084"/>
    </source>
</evidence>
<reference evidence="2 3" key="1">
    <citation type="journal article" date="2018" name="Sci. Rep.">
        <title>Characterisation of pathogen-specific regions and novel effector candidates in Fusarium oxysporum f. sp. cepae.</title>
        <authorList>
            <person name="Armitage A.D."/>
            <person name="Taylor A."/>
            <person name="Sobczyk M.K."/>
            <person name="Baxter L."/>
            <person name="Greenfield B.P."/>
            <person name="Bates H.J."/>
            <person name="Wilson F."/>
            <person name="Jackson A.C."/>
            <person name="Ott S."/>
            <person name="Harrison R.J."/>
            <person name="Clarkson J.P."/>
        </authorList>
    </citation>
    <scope>NUCLEOTIDE SEQUENCE [LARGE SCALE GENOMIC DNA]</scope>
    <source>
        <strain evidence="2 3">Fo_A13</strain>
    </source>
</reference>
<comment type="caution">
    <text evidence="2">The sequence shown here is derived from an EMBL/GenBank/DDBJ whole genome shotgun (WGS) entry which is preliminary data.</text>
</comment>
<dbReference type="VEuPathDB" id="FungiDB:FOXG_15369"/>
<evidence type="ECO:0008006" key="4">
    <source>
        <dbReference type="Google" id="ProtNLM"/>
    </source>
</evidence>
<keyword evidence="1" id="KW-0472">Membrane</keyword>
<dbReference type="EMBL" id="MRCX01000279">
    <property type="protein sequence ID" value="RKK66597.1"/>
    <property type="molecule type" value="Genomic_DNA"/>
</dbReference>
<keyword evidence="1" id="KW-0812">Transmembrane</keyword>
<proteinExistence type="predicted"/>
<dbReference type="VEuPathDB" id="FungiDB:FOMG_05902"/>
<dbReference type="VEuPathDB" id="FungiDB:FOZG_06050"/>
<dbReference type="VEuPathDB" id="FungiDB:FOIG_02515"/>
<dbReference type="Proteomes" id="UP000285084">
    <property type="component" value="Unassembled WGS sequence"/>
</dbReference>
<organism evidence="2 3">
    <name type="scientific">Fusarium oxysporum</name>
    <name type="common">Fusarium vascular wilt</name>
    <dbReference type="NCBI Taxonomy" id="5507"/>
    <lineage>
        <taxon>Eukaryota</taxon>
        <taxon>Fungi</taxon>
        <taxon>Dikarya</taxon>
        <taxon>Ascomycota</taxon>
        <taxon>Pezizomycotina</taxon>
        <taxon>Sordariomycetes</taxon>
        <taxon>Hypocreomycetidae</taxon>
        <taxon>Hypocreales</taxon>
        <taxon>Nectriaceae</taxon>
        <taxon>Fusarium</taxon>
        <taxon>Fusarium oxysporum species complex</taxon>
    </lineage>
</organism>
<feature type="transmembrane region" description="Helical" evidence="1">
    <location>
        <begin position="57"/>
        <end position="76"/>
    </location>
</feature>
<feature type="transmembrane region" description="Helical" evidence="1">
    <location>
        <begin position="112"/>
        <end position="131"/>
    </location>
</feature>
<dbReference type="VEuPathDB" id="FungiDB:FOC1_g10011738"/>
<dbReference type="VEuPathDB" id="FungiDB:FOC4_g10001430"/>
<gene>
    <name evidence="2" type="ORF">BFJ69_g15273</name>
</gene>
<dbReference type="VEuPathDB" id="FungiDB:HZS61_009230"/>
<dbReference type="InterPro" id="IPR025597">
    <property type="entry name" value="DUF4345"/>
</dbReference>
<feature type="transmembrane region" description="Helical" evidence="1">
    <location>
        <begin position="12"/>
        <end position="30"/>
    </location>
</feature>
<evidence type="ECO:0000256" key="1">
    <source>
        <dbReference type="SAM" id="Phobius"/>
    </source>
</evidence>
<evidence type="ECO:0000313" key="2">
    <source>
        <dbReference type="EMBL" id="RKK66597.1"/>
    </source>
</evidence>
<feature type="transmembrane region" description="Helical" evidence="1">
    <location>
        <begin position="83"/>
        <end position="106"/>
    </location>
</feature>
<dbReference type="AlphaFoldDB" id="A0A420MES5"/>
<sequence>MSKSTEIQYTPLLLKAFSAWIAYLGASHMVRGVTQYLPLNERAQISPETTSQMDSQYRFLGATLIGFGAALCWTSYDITARQLPLNILMAALSLSGAGRLISGFTFGYKVQWTINATVTELVVPPLVYWFGIRSYH</sequence>
<dbReference type="Pfam" id="PF14248">
    <property type="entry name" value="DUF4345"/>
    <property type="match status" value="1"/>
</dbReference>
<accession>A0A420MES5</accession>